<feature type="compositionally biased region" description="Basic and acidic residues" evidence="9">
    <location>
        <begin position="1"/>
        <end position="27"/>
    </location>
</feature>
<dbReference type="GO" id="GO:0006367">
    <property type="term" value="P:transcription initiation at RNA polymerase II promoter"/>
    <property type="evidence" value="ECO:0007669"/>
    <property type="project" value="TreeGrafter"/>
</dbReference>
<feature type="region of interest" description="Disordered" evidence="9">
    <location>
        <begin position="313"/>
        <end position="346"/>
    </location>
</feature>
<dbReference type="PROSITE" id="PS00633">
    <property type="entry name" value="BROMODOMAIN_1"/>
    <property type="match status" value="2"/>
</dbReference>
<dbReference type="GO" id="GO:0008270">
    <property type="term" value="F:zinc ion binding"/>
    <property type="evidence" value="ECO:0007669"/>
    <property type="project" value="InterPro"/>
</dbReference>
<comment type="subcellular location">
    <subcellularLocation>
        <location evidence="1">Nucleus</location>
    </subcellularLocation>
</comment>
<evidence type="ECO:0000256" key="7">
    <source>
        <dbReference type="ARBA" id="ARBA00023242"/>
    </source>
</evidence>
<comment type="similarity">
    <text evidence="2">Belongs to the TAF2 family.</text>
</comment>
<keyword evidence="6" id="KW-0804">Transcription</keyword>
<dbReference type="PROSITE" id="PS50014">
    <property type="entry name" value="BROMODOMAIN_2"/>
    <property type="match status" value="4"/>
</dbReference>
<feature type="domain" description="Bromo" evidence="10">
    <location>
        <begin position="1823"/>
        <end position="1893"/>
    </location>
</feature>
<gene>
    <name evidence="11" type="ORF">HK100_001943</name>
</gene>
<dbReference type="Gene3D" id="1.20.920.10">
    <property type="entry name" value="Bromodomain-like"/>
    <property type="match status" value="4"/>
</dbReference>
<dbReference type="EMBL" id="JADGJH010001437">
    <property type="protein sequence ID" value="KAJ3113559.1"/>
    <property type="molecule type" value="Genomic_DNA"/>
</dbReference>
<dbReference type="SUPFAM" id="SSF63737">
    <property type="entry name" value="Leukotriene A4 hydrolase N-terminal domain"/>
    <property type="match status" value="1"/>
</dbReference>
<comment type="caution">
    <text evidence="11">The sequence shown here is derived from an EMBL/GenBank/DDBJ whole genome shotgun (WGS) entry which is preliminary data.</text>
</comment>
<name>A0AAD5SY43_9FUNG</name>
<dbReference type="Pfam" id="PF01433">
    <property type="entry name" value="Peptidase_M1"/>
    <property type="match status" value="1"/>
</dbReference>
<evidence type="ECO:0000256" key="8">
    <source>
        <dbReference type="PROSITE-ProRule" id="PRU00035"/>
    </source>
</evidence>
<dbReference type="GO" id="GO:0005669">
    <property type="term" value="C:transcription factor TFIID complex"/>
    <property type="evidence" value="ECO:0007669"/>
    <property type="project" value="InterPro"/>
</dbReference>
<dbReference type="InterPro" id="IPR027268">
    <property type="entry name" value="Peptidase_M4/M1_CTD_sf"/>
</dbReference>
<proteinExistence type="inferred from homology"/>
<feature type="region of interest" description="Disordered" evidence="9">
    <location>
        <begin position="1408"/>
        <end position="1438"/>
    </location>
</feature>
<dbReference type="InterPro" id="IPR036427">
    <property type="entry name" value="Bromodomain-like_sf"/>
</dbReference>
<dbReference type="GO" id="GO:0000976">
    <property type="term" value="F:transcription cis-regulatory region binding"/>
    <property type="evidence" value="ECO:0007669"/>
    <property type="project" value="TreeGrafter"/>
</dbReference>
<evidence type="ECO:0000313" key="12">
    <source>
        <dbReference type="Proteomes" id="UP001211907"/>
    </source>
</evidence>
<keyword evidence="7" id="KW-0539">Nucleus</keyword>
<evidence type="ECO:0000256" key="5">
    <source>
        <dbReference type="ARBA" id="ARBA00023117"/>
    </source>
</evidence>
<keyword evidence="4" id="KW-0805">Transcription regulation</keyword>
<sequence>MNVEKDGKDKENKEKEKEKDKDKEREVTQTQTAQSVALRVDFEQRRILGATTLTFSVPEISAIPAVVRLNSRGCGGHIRRITANTVPTSFVLNPSSLLLSSNSISPHAAPEFREKWLAALPAADEGELAITMPSEVISSRQASLTIRIEYEISNPTLGIHFVFPEPGLSATVRVNRAELRFNSGKNAPENAVSIYHARFWTPCIDNPQHKTSWTVEIHSPATFPAPLIPASANLSKRKRVAASRPRQVMAQANGSLVYCGLDLADESWKISRYFFDGSICASGILIVVGVFEYYRFDQIISTVMKETVDNMNSPNEFAIPSNKVPDEENSDDDKDDDKAEKDSSVLQSSNLKNGVLCEVFFPEGFKLEVQATVDFLPHAMEFYEQYTGLSYPFPSLKLIFVHECVNPIFIGAGIVILSSHFLIDEDDIENVYDSRKRFAIILASQWFGQYMTHRNWTDVWLTLGLSKYIAGQFVRKLLGNNEYRYRLDDDMKRCAAMDVGQLPLCPAFLLAEGTSADAADPLLARYFYPDDEEDSLRTEFLSLKAPLIIGMLDQRQGPFVVRVHEPKGTAYSHQIFIDEMEKVVEIPYHTKYKRAGQKLKKLQKMGIMTEENDNEEEEFREEFQAPEKGKPDLDQFDRRSLDWIRWDPDCDWLCLKVHDQLRSMWIEQLNRDNDVVAHHEAIVRLGTLPDNLSTLAIARVLHDPRYFYRLRMDAAFALAKLGHDSTQAYSGGVGRLMNYFTEKYCYPKTSKSMMTIPRPNDFHDIAEYFVKKAVCSSLVTCRDAENKVLQPNKAVILNLLQFNDNSKNEFSDAYYIASLINALCHSTIHQKPRDTQIKPRENNTAMYEGVVEVFDYFDDVEEEEEMDYRTPAEKEFFTNAHSETLRYLALDRLAASHQNVVTRVCLNAILKWMLAGFLPVDLRFFMNYAGFGNFFSVRLAAIDALLLLDGLYTDEIFDYLLKLIESDPDKYFSYHVAKELCNFALLIKNLHSQDLKSKKLRSAKYTWSAIKSKIDKNPEWAKSIWGMLKSDQLDFRTKSHLLRFAEVVYKTVQSSNSSGKKIVIKMPTLLIPEIADGVVPAKSRQKTSQARAKPAPKQPTFMEQYPPIEAKFAEAANWVLTNLQNQPAAAAFLLPVDESFAPLYFSLIKNPMDLSAIAKKLNSGAYKNNLQLLFSDVYLIFSNCYKYNTDDSQVAVQARKLEFFFTNILKPRALEHNLGPINTAYEDAEDLMTVVEITKNHTVESAVPQESDKGPTLKLTISRQSAQPVEKVAFELFDPGMLKIPTGQTTVIESSSVLKLPVVASAKNSFSAPLKIREATSEASNIIALTATLPLSSNSVKPLPISTANSTDPSKSRSIPPTTSLNQNKLLSIPIDNASSITVKSGIPSDKPPPRLVLKSSSLKVSVKSAESSPAKPVAGHSVKPVPESRPVTQPLKQLPQASKQLSSAAVSVTTNTLQKSQNQIPLPKSVLKLKKESLSPPPSGIPKRKLSLDSGTVVKSVVKPEAMESEDYKKCKKIHRHLLENDKSFWFREPVDPIALGIPNYFDVIKEPMDLGTLKTKLSKNLILTTKDFRRQTALIFKNAMKFNPENTQVHQDAKILYDILKTEYNHYFGGVDGEGGCNGNQNLLLSHGKATKREDPVTQSPVLTVVVGPSNAVENEPQLKKQKVKHENSILSSFSSSPMVVQKMSVSSVTGKKCLKVLRKLQTNNFGKIFLEPVDPVKLNIPTYFDIIKRPMDLRTIQQKLEASTYEDHLEFKADVELMLQNCATFNMPGDWVSSQGQSLKKVFTTEWNNIDWDNLAVPISARPVGPTINSVLKKLREHNDAVFFLEPVDPAFFPDYHLRIKKPIDLRTMTEKLDGGGYSTLEEFEKDFRLLINNCYTYNPKGSMGYNCGASLEKYFKSIWKK</sequence>
<accession>A0AAD5SY43</accession>
<dbReference type="PANTHER" id="PTHR15137">
    <property type="entry name" value="TRANSCRIPTION INITIATION FACTOR TFIID"/>
    <property type="match status" value="1"/>
</dbReference>
<dbReference type="GO" id="GO:0003682">
    <property type="term" value="F:chromatin binding"/>
    <property type="evidence" value="ECO:0007669"/>
    <property type="project" value="TreeGrafter"/>
</dbReference>
<dbReference type="SMART" id="SM00297">
    <property type="entry name" value="BROMO"/>
    <property type="match status" value="4"/>
</dbReference>
<keyword evidence="12" id="KW-1185">Reference proteome</keyword>
<evidence type="ECO:0000256" key="4">
    <source>
        <dbReference type="ARBA" id="ARBA00023015"/>
    </source>
</evidence>
<dbReference type="InterPro" id="IPR057991">
    <property type="entry name" value="TPR_TAF2_C"/>
</dbReference>
<organism evidence="11 12">
    <name type="scientific">Physocladia obscura</name>
    <dbReference type="NCBI Taxonomy" id="109957"/>
    <lineage>
        <taxon>Eukaryota</taxon>
        <taxon>Fungi</taxon>
        <taxon>Fungi incertae sedis</taxon>
        <taxon>Chytridiomycota</taxon>
        <taxon>Chytridiomycota incertae sedis</taxon>
        <taxon>Chytridiomycetes</taxon>
        <taxon>Chytridiales</taxon>
        <taxon>Chytriomycetaceae</taxon>
        <taxon>Physocladia</taxon>
    </lineage>
</organism>
<keyword evidence="5 8" id="KW-0103">Bromodomain</keyword>
<feature type="domain" description="Bromo" evidence="10">
    <location>
        <begin position="1708"/>
        <end position="1780"/>
    </location>
</feature>
<evidence type="ECO:0000256" key="1">
    <source>
        <dbReference type="ARBA" id="ARBA00004123"/>
    </source>
</evidence>
<feature type="region of interest" description="Disordered" evidence="9">
    <location>
        <begin position="1"/>
        <end position="32"/>
    </location>
</feature>
<dbReference type="InterPro" id="IPR042097">
    <property type="entry name" value="Aminopeptidase_N-like_N_sf"/>
</dbReference>
<dbReference type="PRINTS" id="PR00503">
    <property type="entry name" value="BROMODOMAIN"/>
</dbReference>
<dbReference type="Gene3D" id="1.10.390.10">
    <property type="entry name" value="Neutral Protease Domain 2"/>
    <property type="match status" value="1"/>
</dbReference>
<dbReference type="Pfam" id="PF25577">
    <property type="entry name" value="TPR_TAF2_C"/>
    <property type="match status" value="2"/>
</dbReference>
<evidence type="ECO:0000256" key="2">
    <source>
        <dbReference type="ARBA" id="ARBA00010937"/>
    </source>
</evidence>
<evidence type="ECO:0000256" key="6">
    <source>
        <dbReference type="ARBA" id="ARBA00023163"/>
    </source>
</evidence>
<dbReference type="GO" id="GO:0008237">
    <property type="term" value="F:metallopeptidase activity"/>
    <property type="evidence" value="ECO:0007669"/>
    <property type="project" value="InterPro"/>
</dbReference>
<feature type="domain" description="Bromo" evidence="10">
    <location>
        <begin position="1124"/>
        <end position="1195"/>
    </location>
</feature>
<dbReference type="Gene3D" id="2.60.40.1730">
    <property type="entry name" value="tricorn interacting facor f3 domain"/>
    <property type="match status" value="1"/>
</dbReference>
<evidence type="ECO:0000313" key="11">
    <source>
        <dbReference type="EMBL" id="KAJ3113559.1"/>
    </source>
</evidence>
<dbReference type="SUPFAM" id="SSF47370">
    <property type="entry name" value="Bromodomain"/>
    <property type="match status" value="4"/>
</dbReference>
<dbReference type="Pfam" id="PF00439">
    <property type="entry name" value="Bromodomain"/>
    <property type="match status" value="4"/>
</dbReference>
<dbReference type="PANTHER" id="PTHR15137:SF9">
    <property type="entry name" value="TRANSCRIPTION INITIATION FACTOR TFIID SUBUNIT 2"/>
    <property type="match status" value="1"/>
</dbReference>
<dbReference type="Proteomes" id="UP001211907">
    <property type="component" value="Unassembled WGS sequence"/>
</dbReference>
<evidence type="ECO:0000256" key="9">
    <source>
        <dbReference type="SAM" id="MobiDB-lite"/>
    </source>
</evidence>
<dbReference type="SUPFAM" id="SSF55486">
    <property type="entry name" value="Metalloproteases ('zincins'), catalytic domain"/>
    <property type="match status" value="1"/>
</dbReference>
<dbReference type="InterPro" id="IPR037813">
    <property type="entry name" value="TAF2"/>
</dbReference>
<feature type="region of interest" description="Disordered" evidence="9">
    <location>
        <begin position="1344"/>
        <end position="1367"/>
    </location>
</feature>
<evidence type="ECO:0000259" key="10">
    <source>
        <dbReference type="PROSITE" id="PS50014"/>
    </source>
</evidence>
<evidence type="ECO:0000256" key="3">
    <source>
        <dbReference type="ARBA" id="ARBA00017363"/>
    </source>
</evidence>
<protein>
    <recommendedName>
        <fullName evidence="3">Transcription initiation factor TFIID subunit 2</fullName>
    </recommendedName>
</protein>
<feature type="domain" description="Bromo" evidence="10">
    <location>
        <begin position="1524"/>
        <end position="1596"/>
    </location>
</feature>
<dbReference type="GO" id="GO:0006325">
    <property type="term" value="P:chromatin organization"/>
    <property type="evidence" value="ECO:0007669"/>
    <property type="project" value="UniProtKB-ARBA"/>
</dbReference>
<dbReference type="Pfam" id="PF25316">
    <property type="entry name" value="TAF2_3rd"/>
    <property type="match status" value="1"/>
</dbReference>
<dbReference type="InterPro" id="IPR057345">
    <property type="entry name" value="Ig-like_TAF2"/>
</dbReference>
<dbReference type="GO" id="GO:0016251">
    <property type="term" value="F:RNA polymerase II general transcription initiation factor activity"/>
    <property type="evidence" value="ECO:0007669"/>
    <property type="project" value="TreeGrafter"/>
</dbReference>
<reference evidence="11" key="1">
    <citation type="submission" date="2020-05" db="EMBL/GenBank/DDBJ databases">
        <title>Phylogenomic resolution of chytrid fungi.</title>
        <authorList>
            <person name="Stajich J.E."/>
            <person name="Amses K."/>
            <person name="Simmons R."/>
            <person name="Seto K."/>
            <person name="Myers J."/>
            <person name="Bonds A."/>
            <person name="Quandt C.A."/>
            <person name="Barry K."/>
            <person name="Liu P."/>
            <person name="Grigoriev I."/>
            <person name="Longcore J.E."/>
            <person name="James T.Y."/>
        </authorList>
    </citation>
    <scope>NUCLEOTIDE SEQUENCE</scope>
    <source>
        <strain evidence="11">JEL0513</strain>
    </source>
</reference>
<dbReference type="InterPro" id="IPR001487">
    <property type="entry name" value="Bromodomain"/>
</dbReference>
<dbReference type="InterPro" id="IPR014782">
    <property type="entry name" value="Peptidase_M1_dom"/>
</dbReference>
<dbReference type="InterPro" id="IPR018359">
    <property type="entry name" value="Bromodomain_CS"/>
</dbReference>